<name>A0AAX3E303_RHOPL</name>
<dbReference type="PANTHER" id="PTHR43806">
    <property type="entry name" value="PEPTIDASE S8"/>
    <property type="match status" value="1"/>
</dbReference>
<dbReference type="CDD" id="cd07487">
    <property type="entry name" value="Peptidases_S8_1"/>
    <property type="match status" value="1"/>
</dbReference>
<dbReference type="InterPro" id="IPR000209">
    <property type="entry name" value="Peptidase_S8/S53_dom"/>
</dbReference>
<accession>A0AAX3E303</accession>
<evidence type="ECO:0000256" key="4">
    <source>
        <dbReference type="ARBA" id="ARBA00022825"/>
    </source>
</evidence>
<evidence type="ECO:0000256" key="5">
    <source>
        <dbReference type="PROSITE-ProRule" id="PRU01240"/>
    </source>
</evidence>
<feature type="active site" description="Charge relay system" evidence="5">
    <location>
        <position position="319"/>
    </location>
</feature>
<protein>
    <submittedName>
        <fullName evidence="7">S8 family peptidase</fullName>
    </submittedName>
</protein>
<dbReference type="PANTHER" id="PTHR43806:SF11">
    <property type="entry name" value="CEREVISIN-RELATED"/>
    <property type="match status" value="1"/>
</dbReference>
<sequence>MAGDIGASWPNGDDDRPMQFSLPGEIVETILLGPADDRRVLQDSPLLGDVWTAYALDPGARQDVLITPHYKATAADVASMIRIGRSIWNGKNGEKISPSTLRPLESAKIAYLQGLVAAQLYFGEVLCILVPLTQWWRQPQVAGRIENVADRRAALVKLLQTPPGATRKARISIDPENYSSLERYIALAGLIFWIGKRARRAEDLPLPVKDAEPRQPLPPLPELTADQAFALYAPYAEEIVEQVFEVYPKVQEHLEELLRSSAEAGDLDDEALAEGFIFQVSLNRRADTALDRSVPAVKADAAQSLFRVMCDRIVWGVIDSGIDGSHPALQMIDEQATTDPEHPVFVSRVKKTFDFTRIREIVTSEVDDVEPAVLAELAAGAGLEIGPAKACLERISADAENRRPINWADVEKLITLKTPKTPTNPHGTHVAGIIGADGDFAGSVYSGMCPDIRLYDFRVIGKTTADTEFAVIAALQYIRYINERHNYITVHGVNLSLSIPHNVRNYACGRTPVCNECERLVESGVVVVAAAGNRGYQKFQTADGPFENYAAFSITDPGNGEGVITVGSTHGNWPQTYGISFFSSRGPTGDGRLKPDLVAPGERVHSTVLDHGWAPESGTSMAAPHVSGAAAMLLARYEELIGQPRRVKQILCASATDLGRERSFQGHGMLDVLRAFQSI</sequence>
<dbReference type="AlphaFoldDB" id="A0AAX3E303"/>
<keyword evidence="4 5" id="KW-0720">Serine protease</keyword>
<gene>
    <name evidence="7" type="ORF">KQX62_09350</name>
</gene>
<dbReference type="InterPro" id="IPR023828">
    <property type="entry name" value="Peptidase_S8_Ser-AS"/>
</dbReference>
<keyword evidence="2 5" id="KW-0645">Protease</keyword>
<dbReference type="EMBL" id="CP076676">
    <property type="protein sequence ID" value="UYO41473.1"/>
    <property type="molecule type" value="Genomic_DNA"/>
</dbReference>
<dbReference type="InterPro" id="IPR015500">
    <property type="entry name" value="Peptidase_S8_subtilisin-rel"/>
</dbReference>
<evidence type="ECO:0000313" key="7">
    <source>
        <dbReference type="EMBL" id="UYO41473.1"/>
    </source>
</evidence>
<dbReference type="RefSeq" id="WP_264076194.1">
    <property type="nucleotide sequence ID" value="NZ_CP076676.1"/>
</dbReference>
<dbReference type="PROSITE" id="PS00137">
    <property type="entry name" value="SUBTILASE_HIS"/>
    <property type="match status" value="1"/>
</dbReference>
<evidence type="ECO:0000313" key="8">
    <source>
        <dbReference type="Proteomes" id="UP001163166"/>
    </source>
</evidence>
<dbReference type="GO" id="GO:0004252">
    <property type="term" value="F:serine-type endopeptidase activity"/>
    <property type="evidence" value="ECO:0007669"/>
    <property type="project" value="UniProtKB-UniRule"/>
</dbReference>
<dbReference type="Pfam" id="PF00082">
    <property type="entry name" value="Peptidase_S8"/>
    <property type="match status" value="1"/>
</dbReference>
<dbReference type="GO" id="GO:0006508">
    <property type="term" value="P:proteolysis"/>
    <property type="evidence" value="ECO:0007669"/>
    <property type="project" value="UniProtKB-KW"/>
</dbReference>
<feature type="domain" description="Peptidase S8/S53" evidence="6">
    <location>
        <begin position="315"/>
        <end position="667"/>
    </location>
</feature>
<evidence type="ECO:0000256" key="3">
    <source>
        <dbReference type="ARBA" id="ARBA00022801"/>
    </source>
</evidence>
<dbReference type="InterPro" id="IPR036852">
    <property type="entry name" value="Peptidase_S8/S53_dom_sf"/>
</dbReference>
<dbReference type="InterPro" id="IPR050131">
    <property type="entry name" value="Peptidase_S8_subtilisin-like"/>
</dbReference>
<dbReference type="PROSITE" id="PS51892">
    <property type="entry name" value="SUBTILASE"/>
    <property type="match status" value="1"/>
</dbReference>
<proteinExistence type="inferred from homology"/>
<evidence type="ECO:0000256" key="1">
    <source>
        <dbReference type="ARBA" id="ARBA00011073"/>
    </source>
</evidence>
<dbReference type="InterPro" id="IPR022398">
    <property type="entry name" value="Peptidase_S8_His-AS"/>
</dbReference>
<dbReference type="PROSITE" id="PS00138">
    <property type="entry name" value="SUBTILASE_SER"/>
    <property type="match status" value="1"/>
</dbReference>
<feature type="active site" description="Charge relay system" evidence="5">
    <location>
        <position position="620"/>
    </location>
</feature>
<evidence type="ECO:0000259" key="6">
    <source>
        <dbReference type="Pfam" id="PF00082"/>
    </source>
</evidence>
<organism evidence="7 8">
    <name type="scientific">Rhodopseudomonas palustris</name>
    <dbReference type="NCBI Taxonomy" id="1076"/>
    <lineage>
        <taxon>Bacteria</taxon>
        <taxon>Pseudomonadati</taxon>
        <taxon>Pseudomonadota</taxon>
        <taxon>Alphaproteobacteria</taxon>
        <taxon>Hyphomicrobiales</taxon>
        <taxon>Nitrobacteraceae</taxon>
        <taxon>Rhodopseudomonas</taxon>
    </lineage>
</organism>
<comment type="similarity">
    <text evidence="1 5">Belongs to the peptidase S8 family.</text>
</comment>
<dbReference type="SUPFAM" id="SSF52743">
    <property type="entry name" value="Subtilisin-like"/>
    <property type="match status" value="1"/>
</dbReference>
<dbReference type="Proteomes" id="UP001163166">
    <property type="component" value="Chromosome"/>
</dbReference>
<evidence type="ECO:0000256" key="2">
    <source>
        <dbReference type="ARBA" id="ARBA00022670"/>
    </source>
</evidence>
<keyword evidence="3 5" id="KW-0378">Hydrolase</keyword>
<feature type="active site" description="Charge relay system" evidence="5">
    <location>
        <position position="426"/>
    </location>
</feature>
<reference evidence="7" key="1">
    <citation type="journal article" date="2022" name="Biol. Control">
        <title>In silico genomic analysis of Rhodopseudomonas palustris strains revealed potential biocontrol agents and crop yield enhancers.</title>
        <authorList>
            <person name="Surachat K."/>
            <person name="Kantachote D."/>
            <person name="Deachamag P."/>
            <person name="Wonglapsuwan M."/>
        </authorList>
    </citation>
    <scope>NUCLEOTIDE SEQUENCE</scope>
    <source>
        <strain evidence="7">TLS06</strain>
    </source>
</reference>
<dbReference type="Gene3D" id="3.40.50.200">
    <property type="entry name" value="Peptidase S8/S53 domain"/>
    <property type="match status" value="1"/>
</dbReference>
<dbReference type="PRINTS" id="PR00723">
    <property type="entry name" value="SUBTILISIN"/>
</dbReference>